<dbReference type="Proteomes" id="UP001180754">
    <property type="component" value="Unassembled WGS sequence"/>
</dbReference>
<keyword evidence="1" id="KW-1133">Transmembrane helix</keyword>
<reference evidence="2" key="1">
    <citation type="submission" date="2024-05" db="EMBL/GenBank/DDBJ databases">
        <title>30 novel species of actinomycetes from the DSMZ collection.</title>
        <authorList>
            <person name="Nouioui I."/>
        </authorList>
    </citation>
    <scope>NUCLEOTIDE SEQUENCE</scope>
    <source>
        <strain evidence="2">DSM 41529</strain>
    </source>
</reference>
<keyword evidence="3" id="KW-1185">Reference proteome</keyword>
<name>A0ABU2X5V7_9ACTN</name>
<accession>A0ABU2X5V7</accession>
<sequence>MPAPPPPVPARRRGRGFLAGFLGVVGALAVLGGGLLTNHAYSNHSRSISNRDAYGPSMWRNETVETLFPAALAPRVNTKVTSTDPSRAAWHRVGISDSTDCTDGLNNVTTAAVKKLDCEAVLRATYVDPTGNTVATVALVVLPEGQSAKTQMTAFFEKDEDKLDPEVGAKAYGVPGTIAEDWNDERSNGGAGITVPDGSLPYVLIASAGAVDGRKAGRLPGEWGSHSWDAGDDRAPWRGAAKAICDDMSLHLSDLLLEAS</sequence>
<protein>
    <submittedName>
        <fullName evidence="2">Uncharacterized protein</fullName>
    </submittedName>
</protein>
<organism evidence="2 3">
    <name type="scientific">Streptomyces lonegramiae</name>
    <dbReference type="NCBI Taxonomy" id="3075524"/>
    <lineage>
        <taxon>Bacteria</taxon>
        <taxon>Bacillati</taxon>
        <taxon>Actinomycetota</taxon>
        <taxon>Actinomycetes</taxon>
        <taxon>Kitasatosporales</taxon>
        <taxon>Streptomycetaceae</taxon>
        <taxon>Streptomyces</taxon>
    </lineage>
</organism>
<dbReference type="EMBL" id="JAVRFD010000001">
    <property type="protein sequence ID" value="MDT0541291.1"/>
    <property type="molecule type" value="Genomic_DNA"/>
</dbReference>
<keyword evidence="1" id="KW-0472">Membrane</keyword>
<evidence type="ECO:0000313" key="3">
    <source>
        <dbReference type="Proteomes" id="UP001180754"/>
    </source>
</evidence>
<evidence type="ECO:0000313" key="2">
    <source>
        <dbReference type="EMBL" id="MDT0541291.1"/>
    </source>
</evidence>
<gene>
    <name evidence="2" type="ORF">RND15_00990</name>
</gene>
<comment type="caution">
    <text evidence="2">The sequence shown here is derived from an EMBL/GenBank/DDBJ whole genome shotgun (WGS) entry which is preliminary data.</text>
</comment>
<keyword evidence="1" id="KW-0812">Transmembrane</keyword>
<feature type="transmembrane region" description="Helical" evidence="1">
    <location>
        <begin position="16"/>
        <end position="36"/>
    </location>
</feature>
<proteinExistence type="predicted"/>
<evidence type="ECO:0000256" key="1">
    <source>
        <dbReference type="SAM" id="Phobius"/>
    </source>
</evidence>